<dbReference type="GO" id="GO:0035438">
    <property type="term" value="F:cyclic-di-GMP binding"/>
    <property type="evidence" value="ECO:0007669"/>
    <property type="project" value="InterPro"/>
</dbReference>
<gene>
    <name evidence="2" type="ORF">CH338_29185</name>
</gene>
<feature type="domain" description="PilZ" evidence="1">
    <location>
        <begin position="14"/>
        <end position="86"/>
    </location>
</feature>
<proteinExistence type="predicted"/>
<dbReference type="InterPro" id="IPR009875">
    <property type="entry name" value="PilZ_domain"/>
</dbReference>
<dbReference type="SUPFAM" id="SSF141371">
    <property type="entry name" value="PilZ domain-like"/>
    <property type="match status" value="1"/>
</dbReference>
<evidence type="ECO:0000313" key="3">
    <source>
        <dbReference type="Proteomes" id="UP000248863"/>
    </source>
</evidence>
<comment type="caution">
    <text evidence="2">The sequence shown here is derived from an EMBL/GenBank/DDBJ whole genome shotgun (WGS) entry which is preliminary data.</text>
</comment>
<evidence type="ECO:0000259" key="1">
    <source>
        <dbReference type="Pfam" id="PF07238"/>
    </source>
</evidence>
<reference evidence="2 3" key="1">
    <citation type="submission" date="2017-07" db="EMBL/GenBank/DDBJ databases">
        <title>Draft Genome Sequences of Select Purple Nonsulfur Bacteria.</title>
        <authorList>
            <person name="Lasarre B."/>
            <person name="Mckinlay J.B."/>
        </authorList>
    </citation>
    <scope>NUCLEOTIDE SEQUENCE [LARGE SCALE GENOMIC DNA]</scope>
    <source>
        <strain evidence="2 3">DSM 11907</strain>
    </source>
</reference>
<organism evidence="2 3">
    <name type="scientific">Rhodoplanes elegans</name>
    <dbReference type="NCBI Taxonomy" id="29408"/>
    <lineage>
        <taxon>Bacteria</taxon>
        <taxon>Pseudomonadati</taxon>
        <taxon>Pseudomonadota</taxon>
        <taxon>Alphaproteobacteria</taxon>
        <taxon>Hyphomicrobiales</taxon>
        <taxon>Nitrobacteraceae</taxon>
        <taxon>Rhodoplanes</taxon>
    </lineage>
</organism>
<accession>A0A327JSV1</accession>
<dbReference type="AlphaFoldDB" id="A0A327JSV1"/>
<dbReference type="RefSeq" id="WP_111360562.1">
    <property type="nucleotide sequence ID" value="NZ_NHSK01000196.1"/>
</dbReference>
<keyword evidence="3" id="KW-1185">Reference proteome</keyword>
<evidence type="ECO:0000313" key="2">
    <source>
        <dbReference type="EMBL" id="RAI28705.1"/>
    </source>
</evidence>
<dbReference type="Gene3D" id="2.40.10.220">
    <property type="entry name" value="predicted glycosyltransferase like domains"/>
    <property type="match status" value="1"/>
</dbReference>
<dbReference type="Proteomes" id="UP000248863">
    <property type="component" value="Unassembled WGS sequence"/>
</dbReference>
<dbReference type="EMBL" id="NPEU01000740">
    <property type="protein sequence ID" value="RAI28705.1"/>
    <property type="molecule type" value="Genomic_DNA"/>
</dbReference>
<dbReference type="Pfam" id="PF07238">
    <property type="entry name" value="PilZ"/>
    <property type="match status" value="1"/>
</dbReference>
<protein>
    <recommendedName>
        <fullName evidence="1">PilZ domain-containing protein</fullName>
    </recommendedName>
</protein>
<dbReference type="OrthoDB" id="8233502at2"/>
<name>A0A327JSV1_9BRAD</name>
<sequence>MVFFRQQQNKLRELRRSPRFEVHYPAFFDPCDGSTLQSCMICDISAGGAKLTVTSPIDMPAEFLLLFQRRCRIVRRDDRQIGVMFLKG</sequence>